<evidence type="ECO:0000313" key="1">
    <source>
        <dbReference type="EMBL" id="ELP55856.1"/>
    </source>
</evidence>
<sequence>MSERGFLVFSGFITGVSVVQTGITYPRFGYLVNKIPKYARKRNRRECL</sequence>
<dbReference type="AlphaFoldDB" id="L7EAD6"/>
<dbReference type="EMBL" id="ANKQ01000001">
    <property type="protein sequence ID" value="ELP55856.1"/>
    <property type="molecule type" value="Genomic_DNA"/>
</dbReference>
<accession>L7EAD6</accession>
<gene>
    <name evidence="1" type="ORF">O53_455</name>
</gene>
<name>L7EAD6_MICAE</name>
<evidence type="ECO:0000313" key="2">
    <source>
        <dbReference type="Proteomes" id="UP000010932"/>
    </source>
</evidence>
<comment type="caution">
    <text evidence="1">The sequence shown here is derived from an EMBL/GenBank/DDBJ whole genome shotgun (WGS) entry which is preliminary data.</text>
</comment>
<protein>
    <submittedName>
        <fullName evidence="1">Uncharacterized protein</fullName>
    </submittedName>
</protein>
<organism evidence="1 2">
    <name type="scientific">Microcystis aeruginosa TAIHU98</name>
    <dbReference type="NCBI Taxonomy" id="1134457"/>
    <lineage>
        <taxon>Bacteria</taxon>
        <taxon>Bacillati</taxon>
        <taxon>Cyanobacteriota</taxon>
        <taxon>Cyanophyceae</taxon>
        <taxon>Oscillatoriophycideae</taxon>
        <taxon>Chroococcales</taxon>
        <taxon>Microcystaceae</taxon>
        <taxon>Microcystis</taxon>
    </lineage>
</organism>
<dbReference type="PATRIC" id="fig|1134457.3.peg.196"/>
<reference evidence="1 2" key="1">
    <citation type="journal article" date="2013" name="Genome Announc.">
        <title>Whole-Genome Sequence of Microcystis aeruginosa TAIHU98, a Nontoxic Bloom-Forming Strain Isolated from Taihu Lake, China.</title>
        <authorList>
            <person name="Yang C."/>
            <person name="Zhang W."/>
            <person name="Ren M."/>
            <person name="Song L."/>
            <person name="Li T."/>
            <person name="Zhao J."/>
        </authorList>
    </citation>
    <scope>NUCLEOTIDE SEQUENCE [LARGE SCALE GENOMIC DNA]</scope>
    <source>
        <strain evidence="1 2">TAIHU98</strain>
    </source>
</reference>
<proteinExistence type="predicted"/>
<dbReference type="Proteomes" id="UP000010932">
    <property type="component" value="Unassembled WGS sequence"/>
</dbReference>